<dbReference type="OrthoDB" id="1450068at2"/>
<accession>A0A316E0S2</accession>
<comment type="caution">
    <text evidence="1">The sequence shown here is derived from an EMBL/GenBank/DDBJ whole genome shotgun (WGS) entry which is preliminary data.</text>
</comment>
<sequence length="66" mass="7813">MRQKYNRSICSTCRFISFCELTTDKSNITSCSDYEHYLDEGIAYGKHNNVNFKRSKNQRQLVLNNK</sequence>
<proteinExistence type="predicted"/>
<dbReference type="EMBL" id="QGGQ01000005">
    <property type="protein sequence ID" value="PWK23142.1"/>
    <property type="molecule type" value="Genomic_DNA"/>
</dbReference>
<organism evidence="1 2">
    <name type="scientific">Maribacter polysiphoniae</name>
    <dbReference type="NCBI Taxonomy" id="429344"/>
    <lineage>
        <taxon>Bacteria</taxon>
        <taxon>Pseudomonadati</taxon>
        <taxon>Bacteroidota</taxon>
        <taxon>Flavobacteriia</taxon>
        <taxon>Flavobacteriales</taxon>
        <taxon>Flavobacteriaceae</taxon>
        <taxon>Maribacter</taxon>
    </lineage>
</organism>
<name>A0A316E0S2_9FLAO</name>
<gene>
    <name evidence="1" type="ORF">LX92_02471</name>
</gene>
<evidence type="ECO:0000313" key="2">
    <source>
        <dbReference type="Proteomes" id="UP000245667"/>
    </source>
</evidence>
<evidence type="ECO:0000313" key="1">
    <source>
        <dbReference type="EMBL" id="PWK23142.1"/>
    </source>
</evidence>
<dbReference type="AlphaFoldDB" id="A0A316E0S2"/>
<dbReference type="Proteomes" id="UP000245667">
    <property type="component" value="Unassembled WGS sequence"/>
</dbReference>
<protein>
    <submittedName>
        <fullName evidence="1">Uncharacterized protein</fullName>
    </submittedName>
</protein>
<reference evidence="1 2" key="1">
    <citation type="submission" date="2018-05" db="EMBL/GenBank/DDBJ databases">
        <title>Genomic Encyclopedia of Archaeal and Bacterial Type Strains, Phase II (KMG-II): from individual species to whole genera.</title>
        <authorList>
            <person name="Goeker M."/>
        </authorList>
    </citation>
    <scope>NUCLEOTIDE SEQUENCE [LARGE SCALE GENOMIC DNA]</scope>
    <source>
        <strain evidence="1 2">DSM 23514</strain>
    </source>
</reference>